<reference evidence="2" key="1">
    <citation type="submission" date="2017-05" db="EMBL/GenBank/DDBJ databases">
        <authorList>
            <person name="QRISCLOUD D."/>
        </authorList>
    </citation>
    <scope>NUCLEOTIDE SEQUENCE</scope>
</reference>
<evidence type="ECO:0000313" key="2">
    <source>
        <dbReference type="EMBL" id="SNX33678.1"/>
    </source>
</evidence>
<accession>A0A4Q8K4N3</accession>
<reference evidence="2" key="2">
    <citation type="submission" date="2019-05" db="EMBL/GenBank/DDBJ databases">
        <title>Unravelling the molecular evolution of spider venoms.</title>
        <authorList>
            <person name="Pineda S."/>
        </authorList>
    </citation>
    <scope>NUCLEOTIDE SEQUENCE</scope>
</reference>
<sequence>MKLAIFFFFCLFLTTVYSASMRGEDDYEFVDIVEPSKRLETARKLTFIPVTVDKTKKTFKKFRKL</sequence>
<organism evidence="2">
    <name type="scientific">Heteropoda jugulans</name>
    <dbReference type="NCBI Taxonomy" id="1358901"/>
    <lineage>
        <taxon>Eukaryota</taxon>
        <taxon>Metazoa</taxon>
        <taxon>Ecdysozoa</taxon>
        <taxon>Arthropoda</taxon>
        <taxon>Chelicerata</taxon>
        <taxon>Arachnida</taxon>
        <taxon>Araneae</taxon>
        <taxon>Araneomorphae</taxon>
        <taxon>Entelegynae</taxon>
        <taxon>Dionycha</taxon>
        <taxon>Sparassidae</taxon>
        <taxon>Heteropoda</taxon>
    </lineage>
</organism>
<evidence type="ECO:0000256" key="1">
    <source>
        <dbReference type="SAM" id="SignalP"/>
    </source>
</evidence>
<protein>
    <submittedName>
        <fullName evidence="2">U49-Sparatoxin-Hju1a_1</fullName>
    </submittedName>
</protein>
<proteinExistence type="predicted"/>
<dbReference type="AlphaFoldDB" id="A0A4Q8K4N3"/>
<keyword evidence="1" id="KW-0732">Signal</keyword>
<dbReference type="EMBL" id="HAHI01000102">
    <property type="protein sequence ID" value="SNX33678.1"/>
    <property type="molecule type" value="Transcribed_RNA"/>
</dbReference>
<name>A0A4Q8K4N3_9ARAC</name>
<feature type="chain" id="PRO_5020823613" evidence="1">
    <location>
        <begin position="19"/>
        <end position="65"/>
    </location>
</feature>
<feature type="signal peptide" evidence="1">
    <location>
        <begin position="1"/>
        <end position="18"/>
    </location>
</feature>